<gene>
    <name evidence="9" type="primary">txxe 3897</name>
    <name evidence="9" type="ORF">TXXE_04575</name>
</gene>
<evidence type="ECO:0000259" key="8">
    <source>
        <dbReference type="PROSITE" id="PS50156"/>
    </source>
</evidence>
<accession>A0ABN7RPU1</accession>
<dbReference type="EMBL" id="CAJRAY010000019">
    <property type="protein sequence ID" value="CAG5080819.1"/>
    <property type="molecule type" value="Genomic_DNA"/>
</dbReference>
<feature type="transmembrane region" description="Helical" evidence="7">
    <location>
        <begin position="323"/>
        <end position="342"/>
    </location>
</feature>
<feature type="transmembrane region" description="Helical" evidence="7">
    <location>
        <begin position="274"/>
        <end position="293"/>
    </location>
</feature>
<feature type="transmembrane region" description="Helical" evidence="7">
    <location>
        <begin position="245"/>
        <end position="268"/>
    </location>
</feature>
<keyword evidence="3" id="KW-1003">Cell membrane</keyword>
<feature type="transmembrane region" description="Helical" evidence="7">
    <location>
        <begin position="348"/>
        <end position="373"/>
    </location>
</feature>
<evidence type="ECO:0000256" key="7">
    <source>
        <dbReference type="SAM" id="Phobius"/>
    </source>
</evidence>
<feature type="transmembrane region" description="Helical" evidence="7">
    <location>
        <begin position="581"/>
        <end position="602"/>
    </location>
</feature>
<protein>
    <submittedName>
        <fullName evidence="9">Predicted RND superfamily drug exporter Putative integral membrane protein</fullName>
    </submittedName>
</protein>
<reference evidence="9 10" key="1">
    <citation type="submission" date="2021-04" db="EMBL/GenBank/DDBJ databases">
        <authorList>
            <person name="Rakotoarivonina H."/>
        </authorList>
    </citation>
    <scope>NUCLEOTIDE SEQUENCE [LARGE SCALE GENOMIC DNA]</scope>
    <source>
        <strain evidence="9 10">XE</strain>
    </source>
</reference>
<keyword evidence="10" id="KW-1185">Reference proteome</keyword>
<keyword evidence="4 7" id="KW-0812">Transmembrane</keyword>
<dbReference type="SUPFAM" id="SSF82866">
    <property type="entry name" value="Multidrug efflux transporter AcrB transmembrane domain"/>
    <property type="match status" value="2"/>
</dbReference>
<evidence type="ECO:0000256" key="4">
    <source>
        <dbReference type="ARBA" id="ARBA00022692"/>
    </source>
</evidence>
<comment type="subcellular location">
    <subcellularLocation>
        <location evidence="1">Cell membrane</location>
        <topology evidence="1">Multi-pass membrane protein</topology>
    </subcellularLocation>
</comment>
<evidence type="ECO:0000256" key="2">
    <source>
        <dbReference type="ARBA" id="ARBA00010157"/>
    </source>
</evidence>
<evidence type="ECO:0000256" key="5">
    <source>
        <dbReference type="ARBA" id="ARBA00022989"/>
    </source>
</evidence>
<dbReference type="Proteomes" id="UP000681526">
    <property type="component" value="Unassembled WGS sequence"/>
</dbReference>
<dbReference type="PROSITE" id="PS50156">
    <property type="entry name" value="SSD"/>
    <property type="match status" value="1"/>
</dbReference>
<dbReference type="InterPro" id="IPR050545">
    <property type="entry name" value="Mycobact_MmpL"/>
</dbReference>
<dbReference type="Pfam" id="PF03176">
    <property type="entry name" value="MMPL"/>
    <property type="match status" value="2"/>
</dbReference>
<evidence type="ECO:0000256" key="3">
    <source>
        <dbReference type="ARBA" id="ARBA00022475"/>
    </source>
</evidence>
<dbReference type="InterPro" id="IPR004869">
    <property type="entry name" value="MMPL_dom"/>
</dbReference>
<comment type="similarity">
    <text evidence="2">Belongs to the resistance-nodulation-cell division (RND) (TC 2.A.6) family. MmpL subfamily.</text>
</comment>
<sequence>MPDFFHIVLFEQSNKTGNKVSAAVFVLLSCLINQTNPMREESIVTKLGIFITKSKRVIAVMSIIQLVVLAVIGTGGVNRLSLSRWEVPGSESYEAGRLLERQFDAGSPNLVLLVTAKSGSVDDPAVREAGLSLTAELTAEPAVKRADSYWLRGGSPTLRSEDGRQALILATLNGTVTEARTALGELSPRYMRDDGLVRVEVGGQDEIFRQAAELARQDFVRAEMIILPGVLLLLFLVYRRFRATALTIGAGLYAMVGTLAGLAGLISFTEVSTFALNLALVMGLGLGIDYSLFMITRFREELAAGRSVQEAVVRTVNTAGRTVLFSGVTVAAACAVLFVFPFPFLQSFAYTGVLVVLFGLIGSVIILPAWFALLGERLARKRKVPAAAAESRPGRWNRYAKQVMKRPALYGAAASVALLLLASPVLHLRFGLPDHRVLPPDVSSRVVEVQKNANFIAEETDAIQVVAPAAGNSADPVMLDAIGDYAARLSRIDGIVQVDSLAGSYADGTLVIEPNASHERFAGSFGGTYLTVIPSGEAISERASEIVREVRAAVAPFEVLVGGYPADLTDFRDALLERVPLALALIFLVTFVLLFLMTGSLLIPFKATVLNMLSLTIMFGALVWVFQDGNLAGLLGFTPAGSIEPSIPILMFCIAYGLSMDYEVFILSRIKEEYDRSGNLEEAVAGGLQKSGSLVTTAAGILAFTFAAYAFGDIVFLKMLGVGMTLAILVDATLIRAVLVPAFMKLAGRANWWLPKPLRAVYNRFGISESGEGTVVQQPLVH</sequence>
<comment type="caution">
    <text evidence="9">The sequence shown here is derived from an EMBL/GenBank/DDBJ whole genome shotgun (WGS) entry which is preliminary data.</text>
</comment>
<feature type="transmembrane region" description="Helical" evidence="7">
    <location>
        <begin position="609"/>
        <end position="627"/>
    </location>
</feature>
<feature type="transmembrane region" description="Helical" evidence="7">
    <location>
        <begin position="219"/>
        <end position="238"/>
    </location>
</feature>
<feature type="transmembrane region" description="Helical" evidence="7">
    <location>
        <begin position="408"/>
        <end position="430"/>
    </location>
</feature>
<feature type="transmembrane region" description="Helical" evidence="7">
    <location>
        <begin position="647"/>
        <end position="670"/>
    </location>
</feature>
<organism evidence="9 10">
    <name type="scientific">Thermobacillus xylanilyticus</name>
    <dbReference type="NCBI Taxonomy" id="76633"/>
    <lineage>
        <taxon>Bacteria</taxon>
        <taxon>Bacillati</taxon>
        <taxon>Bacillota</taxon>
        <taxon>Bacilli</taxon>
        <taxon>Bacillales</taxon>
        <taxon>Paenibacillaceae</taxon>
        <taxon>Thermobacillus</taxon>
    </lineage>
</organism>
<dbReference type="Gene3D" id="1.20.1640.10">
    <property type="entry name" value="Multidrug efflux transporter AcrB transmembrane domain"/>
    <property type="match status" value="2"/>
</dbReference>
<name>A0ABN7RPU1_THEXY</name>
<feature type="domain" description="SSD" evidence="8">
    <location>
        <begin position="243"/>
        <end position="373"/>
    </location>
</feature>
<keyword evidence="6 7" id="KW-0472">Membrane</keyword>
<evidence type="ECO:0000313" key="10">
    <source>
        <dbReference type="Proteomes" id="UP000681526"/>
    </source>
</evidence>
<dbReference type="PANTHER" id="PTHR33406:SF11">
    <property type="entry name" value="MEMBRANE PROTEIN SCO6666-RELATED"/>
    <property type="match status" value="1"/>
</dbReference>
<dbReference type="PANTHER" id="PTHR33406">
    <property type="entry name" value="MEMBRANE PROTEIN MJ1562-RELATED"/>
    <property type="match status" value="1"/>
</dbReference>
<feature type="transmembrane region" description="Helical" evidence="7">
    <location>
        <begin position="717"/>
        <end position="739"/>
    </location>
</feature>
<evidence type="ECO:0000256" key="1">
    <source>
        <dbReference type="ARBA" id="ARBA00004651"/>
    </source>
</evidence>
<dbReference type="InterPro" id="IPR000731">
    <property type="entry name" value="SSD"/>
</dbReference>
<feature type="transmembrane region" description="Helical" evidence="7">
    <location>
        <begin position="691"/>
        <end position="711"/>
    </location>
</feature>
<keyword evidence="5 7" id="KW-1133">Transmembrane helix</keyword>
<evidence type="ECO:0000256" key="6">
    <source>
        <dbReference type="ARBA" id="ARBA00023136"/>
    </source>
</evidence>
<evidence type="ECO:0000313" key="9">
    <source>
        <dbReference type="EMBL" id="CAG5080819.1"/>
    </source>
</evidence>
<proteinExistence type="inferred from homology"/>